<gene>
    <name evidence="1" type="ORF">RJ639_026449</name>
    <name evidence="2" type="ORF">RJ639_045317</name>
</gene>
<sequence length="78" mass="8443">IKRFWVCSFTNEDDAGCAKDSMDGKLSRCLLLLEITCSCNLALVGRPLRISFALEKVRGGPVVVPRLTSSRNDGGGNN</sequence>
<proteinExistence type="predicted"/>
<evidence type="ECO:0000313" key="1">
    <source>
        <dbReference type="EMBL" id="KAK2996655.1"/>
    </source>
</evidence>
<dbReference type="EMBL" id="JAVXUP010004821">
    <property type="protein sequence ID" value="KAK2996655.1"/>
    <property type="molecule type" value="Genomic_DNA"/>
</dbReference>
<evidence type="ECO:0000313" key="3">
    <source>
        <dbReference type="Proteomes" id="UP001188597"/>
    </source>
</evidence>
<dbReference type="EMBL" id="JAVXUP010000716">
    <property type="protein sequence ID" value="KAK3022366.1"/>
    <property type="molecule type" value="Genomic_DNA"/>
</dbReference>
<feature type="non-terminal residue" evidence="2">
    <location>
        <position position="78"/>
    </location>
</feature>
<keyword evidence="3" id="KW-1185">Reference proteome</keyword>
<name>A0AA89B5K0_9ASTE</name>
<evidence type="ECO:0000313" key="2">
    <source>
        <dbReference type="EMBL" id="KAK3022366.1"/>
    </source>
</evidence>
<protein>
    <submittedName>
        <fullName evidence="2">Uncharacterized protein</fullName>
    </submittedName>
</protein>
<dbReference type="AlphaFoldDB" id="A0AA89B5K0"/>
<organism evidence="2 3">
    <name type="scientific">Escallonia herrerae</name>
    <dbReference type="NCBI Taxonomy" id="1293975"/>
    <lineage>
        <taxon>Eukaryota</taxon>
        <taxon>Viridiplantae</taxon>
        <taxon>Streptophyta</taxon>
        <taxon>Embryophyta</taxon>
        <taxon>Tracheophyta</taxon>
        <taxon>Spermatophyta</taxon>
        <taxon>Magnoliopsida</taxon>
        <taxon>eudicotyledons</taxon>
        <taxon>Gunneridae</taxon>
        <taxon>Pentapetalae</taxon>
        <taxon>asterids</taxon>
        <taxon>campanulids</taxon>
        <taxon>Escalloniales</taxon>
        <taxon>Escalloniaceae</taxon>
        <taxon>Escallonia</taxon>
    </lineage>
</organism>
<reference evidence="2" key="1">
    <citation type="submission" date="2022-12" db="EMBL/GenBank/DDBJ databases">
        <title>Draft genome assemblies for two species of Escallonia (Escalloniales).</title>
        <authorList>
            <person name="Chanderbali A."/>
            <person name="Dervinis C."/>
            <person name="Anghel I."/>
            <person name="Soltis D."/>
            <person name="Soltis P."/>
            <person name="Zapata F."/>
        </authorList>
    </citation>
    <scope>NUCLEOTIDE SEQUENCE</scope>
    <source>
        <strain evidence="2">UCBG64.0493</strain>
        <tissue evidence="2">Leaf</tissue>
    </source>
</reference>
<comment type="caution">
    <text evidence="2">The sequence shown here is derived from an EMBL/GenBank/DDBJ whole genome shotgun (WGS) entry which is preliminary data.</text>
</comment>
<accession>A0AA89B5K0</accession>
<dbReference type="Proteomes" id="UP001188597">
    <property type="component" value="Unassembled WGS sequence"/>
</dbReference>